<dbReference type="InterPro" id="IPR036412">
    <property type="entry name" value="HAD-like_sf"/>
</dbReference>
<dbReference type="AlphaFoldDB" id="A0A699ZZK9"/>
<evidence type="ECO:0000313" key="2">
    <source>
        <dbReference type="EMBL" id="GFH24326.1"/>
    </source>
</evidence>
<dbReference type="InterPro" id="IPR023198">
    <property type="entry name" value="PGP-like_dom2"/>
</dbReference>
<comment type="caution">
    <text evidence="2">The sequence shown here is derived from an EMBL/GenBank/DDBJ whole genome shotgun (WGS) entry which is preliminary data.</text>
</comment>
<reference evidence="2 3" key="1">
    <citation type="submission" date="2020-02" db="EMBL/GenBank/DDBJ databases">
        <title>Draft genome sequence of Haematococcus lacustris strain NIES-144.</title>
        <authorList>
            <person name="Morimoto D."/>
            <person name="Nakagawa S."/>
            <person name="Yoshida T."/>
            <person name="Sawayama S."/>
        </authorList>
    </citation>
    <scope>NUCLEOTIDE SEQUENCE [LARGE SCALE GENOMIC DNA]</scope>
    <source>
        <strain evidence="2 3">NIES-144</strain>
    </source>
</reference>
<dbReference type="PANTHER" id="PTHR42896:SF2">
    <property type="entry name" value="CBBY-LIKE PROTEIN"/>
    <property type="match status" value="1"/>
</dbReference>
<feature type="compositionally biased region" description="Low complexity" evidence="1">
    <location>
        <begin position="19"/>
        <end position="29"/>
    </location>
</feature>
<keyword evidence="3" id="KW-1185">Reference proteome</keyword>
<dbReference type="EMBL" id="BLLF01002504">
    <property type="protein sequence ID" value="GFH24326.1"/>
    <property type="molecule type" value="Genomic_DNA"/>
</dbReference>
<accession>A0A699ZZK9</accession>
<dbReference type="Proteomes" id="UP000485058">
    <property type="component" value="Unassembled WGS sequence"/>
</dbReference>
<dbReference type="Gene3D" id="1.10.150.240">
    <property type="entry name" value="Putative phosphatase, domain 2"/>
    <property type="match status" value="1"/>
</dbReference>
<feature type="region of interest" description="Disordered" evidence="1">
    <location>
        <begin position="1"/>
        <end position="29"/>
    </location>
</feature>
<dbReference type="GO" id="GO:0016787">
    <property type="term" value="F:hydrolase activity"/>
    <property type="evidence" value="ECO:0007669"/>
    <property type="project" value="InterPro"/>
</dbReference>
<organism evidence="2 3">
    <name type="scientific">Haematococcus lacustris</name>
    <name type="common">Green alga</name>
    <name type="synonym">Haematococcus pluvialis</name>
    <dbReference type="NCBI Taxonomy" id="44745"/>
    <lineage>
        <taxon>Eukaryota</taxon>
        <taxon>Viridiplantae</taxon>
        <taxon>Chlorophyta</taxon>
        <taxon>core chlorophytes</taxon>
        <taxon>Chlorophyceae</taxon>
        <taxon>CS clade</taxon>
        <taxon>Chlamydomonadales</taxon>
        <taxon>Haematococcaceae</taxon>
        <taxon>Haematococcus</taxon>
    </lineage>
</organism>
<dbReference type="Pfam" id="PF00702">
    <property type="entry name" value="Hydrolase"/>
    <property type="match status" value="1"/>
</dbReference>
<evidence type="ECO:0000313" key="3">
    <source>
        <dbReference type="Proteomes" id="UP000485058"/>
    </source>
</evidence>
<dbReference type="SUPFAM" id="SSF56784">
    <property type="entry name" value="HAD-like"/>
    <property type="match status" value="1"/>
</dbReference>
<dbReference type="PANTHER" id="PTHR42896">
    <property type="entry name" value="XYLULOSE-1,5-BISPHOSPHATE (XUBP) PHOSPHATASE"/>
    <property type="match status" value="1"/>
</dbReference>
<sequence length="165" mass="18199">MALKAIASGHCTTHRSTMARRSSIVSSSQTSQAVRKLPDALFFDCDGVLVDTERDGHRVSFNKAFAEKGLDHEWSVERYGKLLEIGGGKERMTKYFEEEAHRPPFSTNQEPAARQALVQQLHLLKTDLFMQLVESGAMPLRPGVKRLIGGPCGCPAPARCCQQGN</sequence>
<dbReference type="InterPro" id="IPR044999">
    <property type="entry name" value="CbbY-like"/>
</dbReference>
<proteinExistence type="predicted"/>
<gene>
    <name evidence="2" type="ORF">HaLaN_22100</name>
</gene>
<name>A0A699ZZK9_HAELA</name>
<evidence type="ECO:0000256" key="1">
    <source>
        <dbReference type="SAM" id="MobiDB-lite"/>
    </source>
</evidence>
<protein>
    <submittedName>
        <fullName evidence="2">Uncharacterized protein</fullName>
    </submittedName>
</protein>